<evidence type="ECO:0000313" key="5">
    <source>
        <dbReference type="Proteomes" id="UP000281170"/>
    </source>
</evidence>
<gene>
    <name evidence="2" type="ORF">Lade_0479</name>
    <name evidence="3" type="ORF">NCTC12735_00876</name>
</gene>
<feature type="compositionally biased region" description="Basic and acidic residues" evidence="1">
    <location>
        <begin position="67"/>
        <end position="76"/>
    </location>
</feature>
<dbReference type="STRING" id="45056.Lade_0479"/>
<dbReference type="PATRIC" id="fig|45056.6.peg.498"/>
<reference evidence="3 5" key="2">
    <citation type="submission" date="2018-12" db="EMBL/GenBank/DDBJ databases">
        <authorList>
            <consortium name="Pathogen Informatics"/>
        </authorList>
    </citation>
    <scope>NUCLEOTIDE SEQUENCE [LARGE SCALE GENOMIC DNA]</scope>
    <source>
        <strain evidence="3 5">NCTC12735</strain>
        <plasmid evidence="5">12</plasmid>
    </source>
</reference>
<reference evidence="2 4" key="1">
    <citation type="submission" date="2015-11" db="EMBL/GenBank/DDBJ databases">
        <title>Identification of large and diverse effector repertoires of 38 Legionella species.</title>
        <authorList>
            <person name="Burstein D."/>
            <person name="Amaro F."/>
            <person name="Zusman T."/>
            <person name="Lifshitz Z."/>
            <person name="Cohen O."/>
            <person name="Gilbert J.A."/>
            <person name="Pupko T."/>
            <person name="Shuman H.A."/>
            <person name="Segal G."/>
        </authorList>
    </citation>
    <scope>NUCLEOTIDE SEQUENCE [LARGE SCALE GENOMIC DNA]</scope>
    <source>
        <strain evidence="2 4">1762-AUS-E</strain>
    </source>
</reference>
<evidence type="ECO:0000313" key="2">
    <source>
        <dbReference type="EMBL" id="KTC65821.1"/>
    </source>
</evidence>
<feature type="region of interest" description="Disordered" evidence="1">
    <location>
        <begin position="55"/>
        <end position="84"/>
    </location>
</feature>
<dbReference type="EMBL" id="LNKA01000001">
    <property type="protein sequence ID" value="KTC65821.1"/>
    <property type="molecule type" value="Genomic_DNA"/>
</dbReference>
<proteinExistence type="predicted"/>
<organism evidence="2 4">
    <name type="scientific">Legionella adelaidensis</name>
    <dbReference type="NCBI Taxonomy" id="45056"/>
    <lineage>
        <taxon>Bacteria</taxon>
        <taxon>Pseudomonadati</taxon>
        <taxon>Pseudomonadota</taxon>
        <taxon>Gammaproteobacteria</taxon>
        <taxon>Legionellales</taxon>
        <taxon>Legionellaceae</taxon>
        <taxon>Legionella</taxon>
    </lineage>
</organism>
<evidence type="ECO:0008006" key="6">
    <source>
        <dbReference type="Google" id="ProtNLM"/>
    </source>
</evidence>
<dbReference type="EMBL" id="LR134421">
    <property type="protein sequence ID" value="VEH85250.1"/>
    <property type="molecule type" value="Genomic_DNA"/>
</dbReference>
<keyword evidence="4" id="KW-1185">Reference proteome</keyword>
<dbReference type="Proteomes" id="UP000054859">
    <property type="component" value="Unassembled WGS sequence"/>
</dbReference>
<feature type="region of interest" description="Disordered" evidence="1">
    <location>
        <begin position="1"/>
        <end position="24"/>
    </location>
</feature>
<dbReference type="KEGG" id="ladl:NCTC12735_00876"/>
<evidence type="ECO:0000313" key="4">
    <source>
        <dbReference type="Proteomes" id="UP000054859"/>
    </source>
</evidence>
<evidence type="ECO:0000313" key="3">
    <source>
        <dbReference type="EMBL" id="VEH85250.1"/>
    </source>
</evidence>
<keyword evidence="3" id="KW-0614">Plasmid</keyword>
<dbReference type="Proteomes" id="UP000281170">
    <property type="component" value="Plasmid 12"/>
</dbReference>
<geneLocation type="plasmid" evidence="3 5">
    <name>12</name>
</geneLocation>
<name>A0A0W0R437_9GAMM</name>
<dbReference type="AlphaFoldDB" id="A0A0W0R437"/>
<protein>
    <recommendedName>
        <fullName evidence="6">Coiled-coil protein</fullName>
    </recommendedName>
</protein>
<accession>A0A0W0R437</accession>
<dbReference type="RefSeq" id="WP_058461551.1">
    <property type="nucleotide sequence ID" value="NZ_CAAAHS010000004.1"/>
</dbReference>
<evidence type="ECO:0000256" key="1">
    <source>
        <dbReference type="SAM" id="MobiDB-lite"/>
    </source>
</evidence>
<sequence length="84" mass="9745">MSSHKQIESLLKQNEKNQRNQEESIEIIKRKTGVVKRTDNPIDTSIEVEEATKINYDPIDTPDELDEKLKQERVENEGLGPKVR</sequence>
<feature type="compositionally biased region" description="Basic and acidic residues" evidence="1">
    <location>
        <begin position="13"/>
        <end position="24"/>
    </location>
</feature>